<keyword evidence="2" id="KW-1185">Reference proteome</keyword>
<proteinExistence type="predicted"/>
<evidence type="ECO:0000313" key="1">
    <source>
        <dbReference type="EMBL" id="KAF5839131.1"/>
    </source>
</evidence>
<accession>A0ABQ7GWZ8</accession>
<name>A0ABQ7GWZ8_DUNSA</name>
<reference evidence="1" key="1">
    <citation type="submission" date="2017-08" db="EMBL/GenBank/DDBJ databases">
        <authorList>
            <person name="Polle J.E."/>
            <person name="Barry K."/>
            <person name="Cushman J."/>
            <person name="Schmutz J."/>
            <person name="Tran D."/>
            <person name="Hathwaick L.T."/>
            <person name="Yim W.C."/>
            <person name="Jenkins J."/>
            <person name="Mckie-Krisberg Z.M."/>
            <person name="Prochnik S."/>
            <person name="Lindquist E."/>
            <person name="Dockter R.B."/>
            <person name="Adam C."/>
            <person name="Molina H."/>
            <person name="Bunkerborg J."/>
            <person name="Jin E."/>
            <person name="Buchheim M."/>
            <person name="Magnuson J."/>
        </authorList>
    </citation>
    <scope>NUCLEOTIDE SEQUENCE</scope>
    <source>
        <strain evidence="1">CCAP 19/18</strain>
    </source>
</reference>
<gene>
    <name evidence="1" type="ORF">DUNSADRAFT_1529</name>
</gene>
<organism evidence="1 2">
    <name type="scientific">Dunaliella salina</name>
    <name type="common">Green alga</name>
    <name type="synonym">Protococcus salinus</name>
    <dbReference type="NCBI Taxonomy" id="3046"/>
    <lineage>
        <taxon>Eukaryota</taxon>
        <taxon>Viridiplantae</taxon>
        <taxon>Chlorophyta</taxon>
        <taxon>core chlorophytes</taxon>
        <taxon>Chlorophyceae</taxon>
        <taxon>CS clade</taxon>
        <taxon>Chlamydomonadales</taxon>
        <taxon>Dunaliellaceae</taxon>
        <taxon>Dunaliella</taxon>
    </lineage>
</organism>
<dbReference type="EMBL" id="MU069554">
    <property type="protein sequence ID" value="KAF5839131.1"/>
    <property type="molecule type" value="Genomic_DNA"/>
</dbReference>
<comment type="caution">
    <text evidence="1">The sequence shown here is derived from an EMBL/GenBank/DDBJ whole genome shotgun (WGS) entry which is preliminary data.</text>
</comment>
<dbReference type="Proteomes" id="UP000815325">
    <property type="component" value="Unassembled WGS sequence"/>
</dbReference>
<protein>
    <submittedName>
        <fullName evidence="1">Uncharacterized protein</fullName>
    </submittedName>
</protein>
<evidence type="ECO:0000313" key="2">
    <source>
        <dbReference type="Proteomes" id="UP000815325"/>
    </source>
</evidence>
<sequence length="43" mass="4675">MQAGQSQYAADAAQFGQNMNSIAHSQAMLAAIRDYQKVIYLVA</sequence>